<dbReference type="InterPro" id="IPR000064">
    <property type="entry name" value="NLP_P60_dom"/>
</dbReference>
<accession>F0RH96</accession>
<organism evidence="8 9">
    <name type="scientific">Cellulophaga lytica (strain ATCC 23178 / DSM 7489 / JCM 8516 / NBRC 14961 / NCIMB 1423 / VKM B-1433 / Cy l20)</name>
    <dbReference type="NCBI Taxonomy" id="867900"/>
    <lineage>
        <taxon>Bacteria</taxon>
        <taxon>Pseudomonadati</taxon>
        <taxon>Bacteroidota</taxon>
        <taxon>Flavobacteriia</taxon>
        <taxon>Flavobacteriales</taxon>
        <taxon>Flavobacteriaceae</taxon>
        <taxon>Cellulophaga</taxon>
    </lineage>
</organism>
<dbReference type="GO" id="GO:0006508">
    <property type="term" value="P:proteolysis"/>
    <property type="evidence" value="ECO:0007669"/>
    <property type="project" value="UniProtKB-KW"/>
</dbReference>
<evidence type="ECO:0000259" key="6">
    <source>
        <dbReference type="PROSITE" id="PS51781"/>
    </source>
</evidence>
<feature type="domain" description="NlpC/P60" evidence="7">
    <location>
        <begin position="249"/>
        <end position="383"/>
    </location>
</feature>
<dbReference type="Pfam" id="PF08239">
    <property type="entry name" value="SH3_3"/>
    <property type="match status" value="1"/>
</dbReference>
<dbReference type="AlphaFoldDB" id="F0RH96"/>
<evidence type="ECO:0000256" key="5">
    <source>
        <dbReference type="SAM" id="SignalP"/>
    </source>
</evidence>
<protein>
    <submittedName>
        <fullName evidence="8">NLP/P60 protein</fullName>
    </submittedName>
</protein>
<evidence type="ECO:0000313" key="8">
    <source>
        <dbReference type="EMBL" id="ADY29136.1"/>
    </source>
</evidence>
<keyword evidence="5" id="KW-0732">Signal</keyword>
<dbReference type="PROSITE" id="PS51935">
    <property type="entry name" value="NLPC_P60"/>
    <property type="match status" value="1"/>
</dbReference>
<dbReference type="PROSITE" id="PS51257">
    <property type="entry name" value="PROKAR_LIPOPROTEIN"/>
    <property type="match status" value="1"/>
</dbReference>
<dbReference type="Gene3D" id="3.90.1720.10">
    <property type="entry name" value="endopeptidase domain like (from Nostoc punctiforme)"/>
    <property type="match status" value="1"/>
</dbReference>
<dbReference type="Pfam" id="PF00877">
    <property type="entry name" value="NLPC_P60"/>
    <property type="match status" value="1"/>
</dbReference>
<dbReference type="KEGG" id="cly:Celly_1309"/>
<gene>
    <name evidence="8" type="ordered locus">Celly_1309</name>
</gene>
<dbReference type="InterPro" id="IPR038765">
    <property type="entry name" value="Papain-like_cys_pep_sf"/>
</dbReference>
<dbReference type="InterPro" id="IPR003646">
    <property type="entry name" value="SH3-like_bac-type"/>
</dbReference>
<dbReference type="GO" id="GO:0008234">
    <property type="term" value="F:cysteine-type peptidase activity"/>
    <property type="evidence" value="ECO:0007669"/>
    <property type="project" value="UniProtKB-KW"/>
</dbReference>
<dbReference type="EMBL" id="CP002534">
    <property type="protein sequence ID" value="ADY29136.1"/>
    <property type="molecule type" value="Genomic_DNA"/>
</dbReference>
<evidence type="ECO:0000259" key="7">
    <source>
        <dbReference type="PROSITE" id="PS51935"/>
    </source>
</evidence>
<feature type="signal peptide" evidence="5">
    <location>
        <begin position="1"/>
        <end position="24"/>
    </location>
</feature>
<dbReference type="STRING" id="867900.Celly_1309"/>
<keyword evidence="2" id="KW-0645">Protease</keyword>
<dbReference type="eggNOG" id="COG0791">
    <property type="taxonomic scope" value="Bacteria"/>
</dbReference>
<dbReference type="PANTHER" id="PTHR47053">
    <property type="entry name" value="MUREIN DD-ENDOPEPTIDASE MEPH-RELATED"/>
    <property type="match status" value="1"/>
</dbReference>
<dbReference type="SUPFAM" id="SSF54001">
    <property type="entry name" value="Cysteine proteinases"/>
    <property type="match status" value="1"/>
</dbReference>
<dbReference type="HOGENOM" id="CLU_016043_13_2_10"/>
<evidence type="ECO:0000256" key="3">
    <source>
        <dbReference type="ARBA" id="ARBA00022801"/>
    </source>
</evidence>
<evidence type="ECO:0000256" key="1">
    <source>
        <dbReference type="ARBA" id="ARBA00007074"/>
    </source>
</evidence>
<feature type="chain" id="PRO_5003259472" evidence="5">
    <location>
        <begin position="25"/>
        <end position="401"/>
    </location>
</feature>
<feature type="domain" description="SH3b" evidence="6">
    <location>
        <begin position="107"/>
        <end position="170"/>
    </location>
</feature>
<proteinExistence type="inferred from homology"/>
<comment type="similarity">
    <text evidence="1">Belongs to the peptidase C40 family.</text>
</comment>
<evidence type="ECO:0000256" key="2">
    <source>
        <dbReference type="ARBA" id="ARBA00022670"/>
    </source>
</evidence>
<dbReference type="Proteomes" id="UP000007487">
    <property type="component" value="Chromosome"/>
</dbReference>
<dbReference type="RefSeq" id="WP_013620883.1">
    <property type="nucleotide sequence ID" value="NC_015167.1"/>
</dbReference>
<evidence type="ECO:0000313" key="9">
    <source>
        <dbReference type="Proteomes" id="UP000007487"/>
    </source>
</evidence>
<dbReference type="SMART" id="SM00287">
    <property type="entry name" value="SH3b"/>
    <property type="match status" value="1"/>
</dbReference>
<dbReference type="Gene3D" id="2.30.30.40">
    <property type="entry name" value="SH3 Domains"/>
    <property type="match status" value="2"/>
</dbReference>
<sequence length="401" mass="44703">MMKKINSKIPFIALILLMVLGSCKNEVVTEAENPVLEYVNQVKQEYAPDKRVALFNIDSKAADKQYVLTGETNLPKAVNELKTKLNEAKIEYIDSIQLLPTAEFKNSNWAIVKISVANLRSKAGHSQELATQAILGTPVKVYKNDGDWYLIQTPDNYLAWVDKGGIEILKNDDFKTWKATEKIIYTNITGFSYASTTGQETVSDLVAGSILELVADKGLFYQVKYPDGRIAFVKKDEAQTYNSWLGALNPTQESLVATSKQLMGLPYLWGGTSSKGVDCSGFTKTIYFLNGMVLPRDASQQVNAGTVVDKDKDFSKLAVGDLLFFGRPATDSTKQRVVHVGMWIGNNQFIHSSGRVHISSIDKNATNFDEFNLNRYLQSNRMLHQNTEAILELKNAALFIE</sequence>
<name>F0RH96_CELLC</name>
<dbReference type="PANTHER" id="PTHR47053:SF1">
    <property type="entry name" value="MUREIN DD-ENDOPEPTIDASE MEPH-RELATED"/>
    <property type="match status" value="1"/>
</dbReference>
<keyword evidence="4" id="KW-0788">Thiol protease</keyword>
<keyword evidence="9" id="KW-1185">Reference proteome</keyword>
<dbReference type="SUPFAM" id="SSF82057">
    <property type="entry name" value="Prokaryotic SH3-related domain"/>
    <property type="match status" value="1"/>
</dbReference>
<reference evidence="8 9" key="1">
    <citation type="journal article" date="2011" name="Stand. Genomic Sci.">
        <title>Complete genome sequence of Cellulophaga lytica type strain (LIM- 21).</title>
        <authorList>
            <person name="Pati A."/>
            <person name="Abt B."/>
            <person name="Teshima H."/>
            <person name="Nolan M."/>
            <person name="Lapidus A."/>
            <person name="Lucas S."/>
            <person name="Hammon N."/>
            <person name="Deshpande S."/>
            <person name="Cheng J.F."/>
            <person name="Tapia R."/>
            <person name="Han C."/>
            <person name="Goodwin L."/>
            <person name="Pitluck S."/>
            <person name="Liolios K."/>
            <person name="Pagani I."/>
            <person name="Mavromatis K."/>
            <person name="Ovchinikova G."/>
            <person name="Chen A."/>
            <person name="Palaniappan K."/>
            <person name="Land M."/>
            <person name="Hauser L."/>
            <person name="Jeffries C.D."/>
            <person name="Detter J.C."/>
            <person name="Brambilla E.M."/>
            <person name="Kannan K.P."/>
            <person name="Rohde M."/>
            <person name="Spring S."/>
            <person name="Goker M."/>
            <person name="Woyke T."/>
            <person name="Bristow J."/>
            <person name="Eisen J.A."/>
            <person name="Markowitz V."/>
            <person name="Hugenholtz P."/>
            <person name="Kyrpides N.C."/>
            <person name="Klenk H.P."/>
            <person name="Ivanova N."/>
        </authorList>
    </citation>
    <scope>NUCLEOTIDE SEQUENCE [LARGE SCALE GENOMIC DNA]</scope>
    <source>
        <strain evidence="9">ATCC 23178 / DSM 7489 / JCM 8516 / NBRC 14961 / NCIMB 1423 / VKM B-1433 / Cy l20</strain>
    </source>
</reference>
<keyword evidence="3" id="KW-0378">Hydrolase</keyword>
<evidence type="ECO:0000256" key="4">
    <source>
        <dbReference type="ARBA" id="ARBA00022807"/>
    </source>
</evidence>
<dbReference type="InterPro" id="IPR051202">
    <property type="entry name" value="Peptidase_C40"/>
</dbReference>
<dbReference type="PROSITE" id="PS51781">
    <property type="entry name" value="SH3B"/>
    <property type="match status" value="1"/>
</dbReference>